<dbReference type="Proteomes" id="UP000176480">
    <property type="component" value="Unassembled WGS sequence"/>
</dbReference>
<organism evidence="1 2">
    <name type="scientific">Candidatus Roizmanbacteria bacterium RIFCSPLOWO2_01_FULL_41_22</name>
    <dbReference type="NCBI Taxonomy" id="1802067"/>
    <lineage>
        <taxon>Bacteria</taxon>
        <taxon>Candidatus Roizmaniibacteriota</taxon>
    </lineage>
</organism>
<dbReference type="Pfam" id="PF09424">
    <property type="entry name" value="YqeY"/>
    <property type="match status" value="1"/>
</dbReference>
<protein>
    <recommendedName>
        <fullName evidence="3">Glutamyl-tRNA amidotransferase</fullName>
    </recommendedName>
</protein>
<name>A0A1F7JAD3_9BACT</name>
<gene>
    <name evidence="1" type="ORF">A2966_02305</name>
</gene>
<accession>A0A1F7JAD3</accession>
<sequence>MSLKDKISEDIKGALQKKDTLRCSVLRMLNAAVINKEKEKRVKLSKTEKTEKLEELSKLNDEEIIEVISSEAKKRKDSIEQYEKANRIDLAQKEKKELEILKEYLPEQMNEDEIRRLAKEAVKKLGASGQKDTGKVMAALMPQLKGKADGGLVNKIVQEELKEG</sequence>
<dbReference type="PANTHER" id="PTHR28055">
    <property type="entry name" value="ALTERED INHERITANCE OF MITOCHONDRIA PROTEIN 41, MITOCHONDRIAL"/>
    <property type="match status" value="1"/>
</dbReference>
<dbReference type="AlphaFoldDB" id="A0A1F7JAD3"/>
<dbReference type="Gene3D" id="1.10.10.410">
    <property type="match status" value="1"/>
</dbReference>
<dbReference type="STRING" id="1802067.A2966_02305"/>
<dbReference type="InterPro" id="IPR023168">
    <property type="entry name" value="GatB_Yqey_C_2"/>
</dbReference>
<dbReference type="PANTHER" id="PTHR28055:SF1">
    <property type="entry name" value="ALTERED INHERITANCE OF MITOCHONDRIA PROTEIN 41, MITOCHONDRIAL"/>
    <property type="match status" value="1"/>
</dbReference>
<dbReference type="InterPro" id="IPR019004">
    <property type="entry name" value="YqeY/Aim41"/>
</dbReference>
<dbReference type="InterPro" id="IPR003789">
    <property type="entry name" value="Asn/Gln_tRNA_amidoTrase-B-like"/>
</dbReference>
<evidence type="ECO:0000313" key="2">
    <source>
        <dbReference type="Proteomes" id="UP000176480"/>
    </source>
</evidence>
<dbReference type="GO" id="GO:0016884">
    <property type="term" value="F:carbon-nitrogen ligase activity, with glutamine as amido-N-donor"/>
    <property type="evidence" value="ECO:0007669"/>
    <property type="project" value="InterPro"/>
</dbReference>
<proteinExistence type="predicted"/>
<dbReference type="Gene3D" id="1.10.1510.10">
    <property type="entry name" value="Uncharacterised protein YqeY/AIM41 PF09424, N-terminal domain"/>
    <property type="match status" value="1"/>
</dbReference>
<dbReference type="SUPFAM" id="SSF89095">
    <property type="entry name" value="GatB/YqeY motif"/>
    <property type="match status" value="1"/>
</dbReference>
<dbReference type="EMBL" id="MGAR01000006">
    <property type="protein sequence ID" value="OGK52559.1"/>
    <property type="molecule type" value="Genomic_DNA"/>
</dbReference>
<reference evidence="1 2" key="1">
    <citation type="journal article" date="2016" name="Nat. Commun.">
        <title>Thousands of microbial genomes shed light on interconnected biogeochemical processes in an aquifer system.</title>
        <authorList>
            <person name="Anantharaman K."/>
            <person name="Brown C.T."/>
            <person name="Hug L.A."/>
            <person name="Sharon I."/>
            <person name="Castelle C.J."/>
            <person name="Probst A.J."/>
            <person name="Thomas B.C."/>
            <person name="Singh A."/>
            <person name="Wilkins M.J."/>
            <person name="Karaoz U."/>
            <person name="Brodie E.L."/>
            <person name="Williams K.H."/>
            <person name="Hubbard S.S."/>
            <person name="Banfield J.F."/>
        </authorList>
    </citation>
    <scope>NUCLEOTIDE SEQUENCE [LARGE SCALE GENOMIC DNA]</scope>
</reference>
<dbReference type="InterPro" id="IPR042184">
    <property type="entry name" value="YqeY/Aim41_N"/>
</dbReference>
<comment type="caution">
    <text evidence="1">The sequence shown here is derived from an EMBL/GenBank/DDBJ whole genome shotgun (WGS) entry which is preliminary data.</text>
</comment>
<evidence type="ECO:0000313" key="1">
    <source>
        <dbReference type="EMBL" id="OGK52559.1"/>
    </source>
</evidence>
<evidence type="ECO:0008006" key="3">
    <source>
        <dbReference type="Google" id="ProtNLM"/>
    </source>
</evidence>